<dbReference type="EMBL" id="BQNB010020009">
    <property type="protein sequence ID" value="GJT91337.1"/>
    <property type="molecule type" value="Genomic_DNA"/>
</dbReference>
<reference evidence="1" key="1">
    <citation type="journal article" date="2022" name="Int. J. Mol. Sci.">
        <title>Draft Genome of Tanacetum Coccineum: Genomic Comparison of Closely Related Tanacetum-Family Plants.</title>
        <authorList>
            <person name="Yamashiro T."/>
            <person name="Shiraishi A."/>
            <person name="Nakayama K."/>
            <person name="Satake H."/>
        </authorList>
    </citation>
    <scope>NUCLEOTIDE SEQUENCE</scope>
</reference>
<protein>
    <submittedName>
        <fullName evidence="1">Uncharacterized protein</fullName>
    </submittedName>
</protein>
<gene>
    <name evidence="1" type="ORF">Tco_1080182</name>
</gene>
<sequence length="314" mass="36043">MDDPNMTMEKYIKLEEEKAHRHGRVFNWQTATYGNIRIDDNLHDLSSVEAEFQTIVINDAFAPQDALQCKSQNAILSHYEFMYEGLEYSNTDITNFEARLARIHRREVHRVQGVSLFTSQAWRRLFYIRGPLVNELILEFYSTFRFVQAILDLDTPETLQFQLGGAKRRMDVESVNVPYLLARYLRFLDYEDLGGLTVIAPELPIIDMAEQMRLQICVQFDDTWAWVAMGPERQPDAVAGTPAVAKDAPAVDEGNQAVLVPVQAPQQPPPPPPASYQGPIYLRRFGRLEEGICRRYIEMCSRRLSARSLGQRSI</sequence>
<reference evidence="1" key="2">
    <citation type="submission" date="2022-01" db="EMBL/GenBank/DDBJ databases">
        <authorList>
            <person name="Yamashiro T."/>
            <person name="Shiraishi A."/>
            <person name="Satake H."/>
            <person name="Nakayama K."/>
        </authorList>
    </citation>
    <scope>NUCLEOTIDE SEQUENCE</scope>
</reference>
<proteinExistence type="predicted"/>
<organism evidence="1 2">
    <name type="scientific">Tanacetum coccineum</name>
    <dbReference type="NCBI Taxonomy" id="301880"/>
    <lineage>
        <taxon>Eukaryota</taxon>
        <taxon>Viridiplantae</taxon>
        <taxon>Streptophyta</taxon>
        <taxon>Embryophyta</taxon>
        <taxon>Tracheophyta</taxon>
        <taxon>Spermatophyta</taxon>
        <taxon>Magnoliopsida</taxon>
        <taxon>eudicotyledons</taxon>
        <taxon>Gunneridae</taxon>
        <taxon>Pentapetalae</taxon>
        <taxon>asterids</taxon>
        <taxon>campanulids</taxon>
        <taxon>Asterales</taxon>
        <taxon>Asteraceae</taxon>
        <taxon>Asteroideae</taxon>
        <taxon>Anthemideae</taxon>
        <taxon>Anthemidinae</taxon>
        <taxon>Tanacetum</taxon>
    </lineage>
</organism>
<accession>A0ABQ5HTZ2</accession>
<evidence type="ECO:0000313" key="1">
    <source>
        <dbReference type="EMBL" id="GJT91337.1"/>
    </source>
</evidence>
<keyword evidence="2" id="KW-1185">Reference proteome</keyword>
<evidence type="ECO:0000313" key="2">
    <source>
        <dbReference type="Proteomes" id="UP001151760"/>
    </source>
</evidence>
<comment type="caution">
    <text evidence="1">The sequence shown here is derived from an EMBL/GenBank/DDBJ whole genome shotgun (WGS) entry which is preliminary data.</text>
</comment>
<dbReference type="Proteomes" id="UP001151760">
    <property type="component" value="Unassembled WGS sequence"/>
</dbReference>
<name>A0ABQ5HTZ2_9ASTR</name>